<gene>
    <name evidence="1" type="ORF">FZ040_09940</name>
</gene>
<dbReference type="EMBL" id="VTOY01000008">
    <property type="protein sequence ID" value="TYZ21709.1"/>
    <property type="molecule type" value="Genomic_DNA"/>
</dbReference>
<name>A0A5D6W3Z0_9FIRM</name>
<organism evidence="1 2">
    <name type="scientific">Selenomonas ruminis</name>
    <dbReference type="NCBI Taxonomy" id="2593411"/>
    <lineage>
        <taxon>Bacteria</taxon>
        <taxon>Bacillati</taxon>
        <taxon>Bacillota</taxon>
        <taxon>Negativicutes</taxon>
        <taxon>Selenomonadales</taxon>
        <taxon>Selenomonadaceae</taxon>
        <taxon>Selenomonas</taxon>
    </lineage>
</organism>
<evidence type="ECO:0000313" key="2">
    <source>
        <dbReference type="Proteomes" id="UP000323646"/>
    </source>
</evidence>
<evidence type="ECO:0000313" key="1">
    <source>
        <dbReference type="EMBL" id="TYZ21709.1"/>
    </source>
</evidence>
<dbReference type="AlphaFoldDB" id="A0A5D6W3Z0"/>
<dbReference type="OrthoDB" id="36975at2"/>
<dbReference type="GO" id="GO:0016787">
    <property type="term" value="F:hydrolase activity"/>
    <property type="evidence" value="ECO:0007669"/>
    <property type="project" value="UniProtKB-KW"/>
</dbReference>
<dbReference type="InterPro" id="IPR036866">
    <property type="entry name" value="RibonucZ/Hydroxyglut_hydro"/>
</dbReference>
<protein>
    <submittedName>
        <fullName evidence="1">MBL fold metallo-hydrolase</fullName>
    </submittedName>
</protein>
<reference evidence="1 2" key="1">
    <citation type="submission" date="2019-08" db="EMBL/GenBank/DDBJ databases">
        <title>Selenomonas sp. mPRGC5 and Selenomonas sp. mPRGC8 isolated from ruminal fluid of dairy goat (Capra hircus).</title>
        <authorList>
            <person name="Poothong S."/>
            <person name="Nuengjamnong C."/>
            <person name="Tanasupawat S."/>
        </authorList>
    </citation>
    <scope>NUCLEOTIDE SEQUENCE [LARGE SCALE GENOMIC DNA]</scope>
    <source>
        <strain evidence="2">mPRGC5</strain>
    </source>
</reference>
<dbReference type="SUPFAM" id="SSF56281">
    <property type="entry name" value="Metallo-hydrolase/oxidoreductase"/>
    <property type="match status" value="1"/>
</dbReference>
<keyword evidence="1" id="KW-0378">Hydrolase</keyword>
<sequence>MRKMKAEVTYLLNSGFLVRVGRTLLIFDDFEDEQDFVGRALRETAEYDAAYLFASHAHFDHFDEHILSYQEVARRYVFGYDIRRTKRGRKFPQDKVTYMKPYELWEDENIKVESYDSTDIGVAFRVTEKKTGAVIFHAGDFNWWDWTGESAENRKLAENAFRKQLKRLEGMKADLAFFPVDGRLGPMQDKGVRAFIRVVDIGALITMHDLEESGWKPGADFFPEGKHFPVWSPAAHGDKKLVEMTGGITVK</sequence>
<dbReference type="PANTHER" id="PTHR42967:SF1">
    <property type="entry name" value="MBL FOLD METALLO-HYDROLASE"/>
    <property type="match status" value="1"/>
</dbReference>
<dbReference type="Proteomes" id="UP000323646">
    <property type="component" value="Unassembled WGS sequence"/>
</dbReference>
<keyword evidence="2" id="KW-1185">Reference proteome</keyword>
<proteinExistence type="predicted"/>
<dbReference type="PANTHER" id="PTHR42967">
    <property type="entry name" value="METAL DEPENDENT HYDROLASE"/>
    <property type="match status" value="1"/>
</dbReference>
<comment type="caution">
    <text evidence="1">The sequence shown here is derived from an EMBL/GenBank/DDBJ whole genome shotgun (WGS) entry which is preliminary data.</text>
</comment>
<dbReference type="Gene3D" id="3.60.15.10">
    <property type="entry name" value="Ribonuclease Z/Hydroxyacylglutathione hydrolase-like"/>
    <property type="match status" value="1"/>
</dbReference>
<accession>A0A5D6W3Z0</accession>